<gene>
    <name evidence="2" type="ORF">B0A48_17765</name>
</gene>
<feature type="region of interest" description="Disordered" evidence="1">
    <location>
        <begin position="147"/>
        <end position="171"/>
    </location>
</feature>
<sequence>MLPRNSPTPSLASEAPFVDIDLDIPEGTQPPNSLAQGSPPRIELGDEEATQYNEEERAEIRAFLDLLDASHGVLAPVSGLVRIYDPLRFRFNTVSPALSIVQHNESQAPIREETQRGCKRVVGTASTESSTIEGALTNSNDLTASYENGTGPTNAQGIGSVSAGPRSSGTISAVQSTNATVATSLVIVSSEPSSPASSQDSFEQPIFETTTGLPSYRAHILDEGLRRQRSRLDSTASSLSSLSSDSASDIDSQHPGFPDTSSQER</sequence>
<feature type="compositionally biased region" description="Polar residues" evidence="1">
    <location>
        <begin position="1"/>
        <end position="11"/>
    </location>
</feature>
<reference evidence="3" key="1">
    <citation type="submission" date="2017-03" db="EMBL/GenBank/DDBJ databases">
        <title>Genomes of endolithic fungi from Antarctica.</title>
        <authorList>
            <person name="Coleine C."/>
            <person name="Masonjones S."/>
            <person name="Stajich J.E."/>
        </authorList>
    </citation>
    <scope>NUCLEOTIDE SEQUENCE [LARGE SCALE GENOMIC DNA]</scope>
    <source>
        <strain evidence="3">CCFEE 5527</strain>
    </source>
</reference>
<organism evidence="2 3">
    <name type="scientific">Cryoendolithus antarcticus</name>
    <dbReference type="NCBI Taxonomy" id="1507870"/>
    <lineage>
        <taxon>Eukaryota</taxon>
        <taxon>Fungi</taxon>
        <taxon>Dikarya</taxon>
        <taxon>Ascomycota</taxon>
        <taxon>Pezizomycotina</taxon>
        <taxon>Dothideomycetes</taxon>
        <taxon>Dothideomycetidae</taxon>
        <taxon>Cladosporiales</taxon>
        <taxon>Cladosporiaceae</taxon>
        <taxon>Cryoendolithus</taxon>
    </lineage>
</organism>
<dbReference type="AlphaFoldDB" id="A0A1V8S9P4"/>
<feature type="compositionally biased region" description="Low complexity" evidence="1">
    <location>
        <begin position="233"/>
        <end position="250"/>
    </location>
</feature>
<dbReference type="EMBL" id="NAJO01000076">
    <property type="protein sequence ID" value="OQN95928.1"/>
    <property type="molecule type" value="Genomic_DNA"/>
</dbReference>
<dbReference type="InParanoid" id="A0A1V8S9P4"/>
<dbReference type="Proteomes" id="UP000192596">
    <property type="component" value="Unassembled WGS sequence"/>
</dbReference>
<keyword evidence="3" id="KW-1185">Reference proteome</keyword>
<evidence type="ECO:0000256" key="1">
    <source>
        <dbReference type="SAM" id="MobiDB-lite"/>
    </source>
</evidence>
<accession>A0A1V8S9P4</accession>
<protein>
    <submittedName>
        <fullName evidence="2">Uncharacterized protein</fullName>
    </submittedName>
</protein>
<feature type="region of interest" description="Disordered" evidence="1">
    <location>
        <begin position="228"/>
        <end position="265"/>
    </location>
</feature>
<name>A0A1V8S9P4_9PEZI</name>
<evidence type="ECO:0000313" key="2">
    <source>
        <dbReference type="EMBL" id="OQN95928.1"/>
    </source>
</evidence>
<feature type="region of interest" description="Disordered" evidence="1">
    <location>
        <begin position="1"/>
        <end position="43"/>
    </location>
</feature>
<comment type="caution">
    <text evidence="2">The sequence shown here is derived from an EMBL/GenBank/DDBJ whole genome shotgun (WGS) entry which is preliminary data.</text>
</comment>
<proteinExistence type="predicted"/>
<evidence type="ECO:0000313" key="3">
    <source>
        <dbReference type="Proteomes" id="UP000192596"/>
    </source>
</evidence>